<dbReference type="InParanoid" id="A0A059DA13"/>
<evidence type="ECO:0000256" key="1">
    <source>
        <dbReference type="SAM" id="MobiDB-lite"/>
    </source>
</evidence>
<dbReference type="AlphaFoldDB" id="A0A059DA13"/>
<evidence type="ECO:0000313" key="2">
    <source>
        <dbReference type="EMBL" id="KCW87261.1"/>
    </source>
</evidence>
<name>A0A059DA13_EUCGR</name>
<dbReference type="EMBL" id="KK198754">
    <property type="protein sequence ID" value="KCW87261.1"/>
    <property type="molecule type" value="Genomic_DNA"/>
</dbReference>
<organism evidence="2">
    <name type="scientific">Eucalyptus grandis</name>
    <name type="common">Flooded gum</name>
    <dbReference type="NCBI Taxonomy" id="71139"/>
    <lineage>
        <taxon>Eukaryota</taxon>
        <taxon>Viridiplantae</taxon>
        <taxon>Streptophyta</taxon>
        <taxon>Embryophyta</taxon>
        <taxon>Tracheophyta</taxon>
        <taxon>Spermatophyta</taxon>
        <taxon>Magnoliopsida</taxon>
        <taxon>eudicotyledons</taxon>
        <taxon>Gunneridae</taxon>
        <taxon>Pentapetalae</taxon>
        <taxon>rosids</taxon>
        <taxon>malvids</taxon>
        <taxon>Myrtales</taxon>
        <taxon>Myrtaceae</taxon>
        <taxon>Myrtoideae</taxon>
        <taxon>Eucalypteae</taxon>
        <taxon>Eucalyptus</taxon>
    </lineage>
</organism>
<feature type="compositionally biased region" description="Low complexity" evidence="1">
    <location>
        <begin position="13"/>
        <end position="26"/>
    </location>
</feature>
<proteinExistence type="predicted"/>
<accession>A0A059DA13</accession>
<protein>
    <submittedName>
        <fullName evidence="2">Uncharacterized protein</fullName>
    </submittedName>
</protein>
<feature type="region of interest" description="Disordered" evidence="1">
    <location>
        <begin position="1"/>
        <end position="73"/>
    </location>
</feature>
<sequence length="73" mass="8232">MRSDLTLPSGTLRAAAAPPRSPSASSRRAKERAGGGFAQRERESRRRVNRWRSSWAPTKSRSRSSLSLPRFDY</sequence>
<gene>
    <name evidence="2" type="ORF">EUGRSUZ_B03767</name>
</gene>
<feature type="compositionally biased region" description="Low complexity" evidence="1">
    <location>
        <begin position="63"/>
        <end position="73"/>
    </location>
</feature>
<dbReference type="Gramene" id="KCW87261">
    <property type="protein sequence ID" value="KCW87261"/>
    <property type="gene ID" value="EUGRSUZ_B03767"/>
</dbReference>
<reference evidence="2" key="1">
    <citation type="submission" date="2013-07" db="EMBL/GenBank/DDBJ databases">
        <title>The genome of Eucalyptus grandis.</title>
        <authorList>
            <person name="Schmutz J."/>
            <person name="Hayes R."/>
            <person name="Myburg A."/>
            <person name="Tuskan G."/>
            <person name="Grattapaglia D."/>
            <person name="Rokhsar D.S."/>
        </authorList>
    </citation>
    <scope>NUCLEOTIDE SEQUENCE</scope>
    <source>
        <tissue evidence="2">Leaf extractions</tissue>
    </source>
</reference>